<reference evidence="3" key="1">
    <citation type="submission" date="2021-01" db="EMBL/GenBank/DDBJ databases">
        <title>Chromosome-level genome assembly of a human fungal pathogen reveals clustering of transcriptionally co-regulated genes.</title>
        <authorList>
            <person name="Voorhies M."/>
            <person name="Cohen S."/>
            <person name="Shea T.P."/>
            <person name="Petrus S."/>
            <person name="Munoz J.F."/>
            <person name="Poplawski S."/>
            <person name="Goldman W.E."/>
            <person name="Michael T."/>
            <person name="Cuomo C.A."/>
            <person name="Sil A."/>
            <person name="Beyhan S."/>
        </authorList>
    </citation>
    <scope>NUCLEOTIDE SEQUENCE</scope>
    <source>
        <strain evidence="3">WU24</strain>
    </source>
</reference>
<feature type="compositionally biased region" description="Low complexity" evidence="1">
    <location>
        <begin position="179"/>
        <end position="196"/>
    </location>
</feature>
<evidence type="ECO:0008006" key="5">
    <source>
        <dbReference type="Google" id="ProtNLM"/>
    </source>
</evidence>
<dbReference type="EMBL" id="CP069109">
    <property type="protein sequence ID" value="QSS59645.1"/>
    <property type="molecule type" value="Genomic_DNA"/>
</dbReference>
<evidence type="ECO:0000256" key="2">
    <source>
        <dbReference type="SAM" id="SignalP"/>
    </source>
</evidence>
<accession>A0A8A1M246</accession>
<feature type="compositionally biased region" description="Low complexity" evidence="1">
    <location>
        <begin position="157"/>
        <end position="169"/>
    </location>
</feature>
<dbReference type="OrthoDB" id="4991875at2759"/>
<sequence>MHISLAAISLGLVGLSRAQKKSIVTDLTFPAIVDPQPIVASVVKADQTETVLHLQCAEEADETECGAPSITYTHIPPRIVAIEFPGSGEDEDGSEHYSLKCKIPGASADCTMIIKTSQPDGVWSTRSSATTQVPTARFITTWRVTITAGLEKLEGVSATPAPSASARATQTGSVTQTDSAPPTTGTNAPSSSTSAGSAAMPLVTAAANWGVVGGAALAAVALVL</sequence>
<feature type="signal peptide" evidence="2">
    <location>
        <begin position="1"/>
        <end position="18"/>
    </location>
</feature>
<dbReference type="VEuPathDB" id="FungiDB:I7I51_09081"/>
<evidence type="ECO:0000313" key="4">
    <source>
        <dbReference type="Proteomes" id="UP000663671"/>
    </source>
</evidence>
<keyword evidence="2" id="KW-0732">Signal</keyword>
<dbReference type="Proteomes" id="UP000663671">
    <property type="component" value="Chromosome 2"/>
</dbReference>
<proteinExistence type="predicted"/>
<name>A0A8A1M246_AJECA</name>
<evidence type="ECO:0000256" key="1">
    <source>
        <dbReference type="SAM" id="MobiDB-lite"/>
    </source>
</evidence>
<dbReference type="PANTHER" id="PTHR40640:SF1">
    <property type="entry name" value="ANCHORED GLYCOPROTEIN, PUTATIVE (AFU_ORTHOLOGUE AFUA_8G04860)-RELATED"/>
    <property type="match status" value="1"/>
</dbReference>
<dbReference type="AlphaFoldDB" id="A0A8A1M246"/>
<gene>
    <name evidence="3" type="ORF">I7I51_09081</name>
</gene>
<protein>
    <recommendedName>
        <fullName evidence="5">GPI anchored cell wall protein</fullName>
    </recommendedName>
</protein>
<feature type="region of interest" description="Disordered" evidence="1">
    <location>
        <begin position="157"/>
        <end position="196"/>
    </location>
</feature>
<feature type="chain" id="PRO_5034939996" description="GPI anchored cell wall protein" evidence="2">
    <location>
        <begin position="19"/>
        <end position="224"/>
    </location>
</feature>
<evidence type="ECO:0000313" key="3">
    <source>
        <dbReference type="EMBL" id="QSS59645.1"/>
    </source>
</evidence>
<dbReference type="PANTHER" id="PTHR40640">
    <property type="entry name" value="ANCHORED GLYCOPROTEIN, PUTATIVE (AFU_ORTHOLOGUE AFUA_8G04860)-RELATED"/>
    <property type="match status" value="1"/>
</dbReference>
<organism evidence="3 4">
    <name type="scientific">Ajellomyces capsulatus</name>
    <name type="common">Darling's disease fungus</name>
    <name type="synonym">Histoplasma capsulatum</name>
    <dbReference type="NCBI Taxonomy" id="5037"/>
    <lineage>
        <taxon>Eukaryota</taxon>
        <taxon>Fungi</taxon>
        <taxon>Dikarya</taxon>
        <taxon>Ascomycota</taxon>
        <taxon>Pezizomycotina</taxon>
        <taxon>Eurotiomycetes</taxon>
        <taxon>Eurotiomycetidae</taxon>
        <taxon>Onygenales</taxon>
        <taxon>Ajellomycetaceae</taxon>
        <taxon>Histoplasma</taxon>
    </lineage>
</organism>